<gene>
    <name evidence="8" type="ORF">PPYR_07536</name>
</gene>
<dbReference type="PANTHER" id="PTHR48021">
    <property type="match status" value="1"/>
</dbReference>
<evidence type="ECO:0000256" key="2">
    <source>
        <dbReference type="ARBA" id="ARBA00022692"/>
    </source>
</evidence>
<feature type="transmembrane region" description="Helical" evidence="6">
    <location>
        <begin position="280"/>
        <end position="303"/>
    </location>
</feature>
<dbReference type="AlphaFoldDB" id="A0A5N4AQT3"/>
<dbReference type="InterPro" id="IPR005829">
    <property type="entry name" value="Sugar_transporter_CS"/>
</dbReference>
<dbReference type="SUPFAM" id="SSF103473">
    <property type="entry name" value="MFS general substrate transporter"/>
    <property type="match status" value="1"/>
</dbReference>
<keyword evidence="4 6" id="KW-0472">Membrane</keyword>
<dbReference type="InterPro" id="IPR003663">
    <property type="entry name" value="Sugar/inositol_transpt"/>
</dbReference>
<dbReference type="FunFam" id="1.20.1250.20:FF:000249">
    <property type="entry name" value="facilitated trehalose transporter Tret1"/>
    <property type="match status" value="1"/>
</dbReference>
<keyword evidence="3 6" id="KW-1133">Transmembrane helix</keyword>
<accession>A0A5N4AQT3</accession>
<dbReference type="GO" id="GO:0016020">
    <property type="term" value="C:membrane"/>
    <property type="evidence" value="ECO:0007669"/>
    <property type="project" value="UniProtKB-SubCell"/>
</dbReference>
<dbReference type="InterPro" id="IPR005828">
    <property type="entry name" value="MFS_sugar_transport-like"/>
</dbReference>
<dbReference type="Pfam" id="PF00083">
    <property type="entry name" value="Sugar_tr"/>
    <property type="match status" value="1"/>
</dbReference>
<dbReference type="EMBL" id="VVIM01000005">
    <property type="protein sequence ID" value="KAB0799656.1"/>
    <property type="molecule type" value="Genomic_DNA"/>
</dbReference>
<dbReference type="PROSITE" id="PS00216">
    <property type="entry name" value="SUGAR_TRANSPORT_1"/>
    <property type="match status" value="1"/>
</dbReference>
<feature type="transmembrane region" description="Helical" evidence="6">
    <location>
        <begin position="109"/>
        <end position="128"/>
    </location>
</feature>
<reference evidence="8 9" key="1">
    <citation type="journal article" date="2018" name="Elife">
        <title>Firefly genomes illuminate parallel origins of bioluminescence in beetles.</title>
        <authorList>
            <person name="Fallon T.R."/>
            <person name="Lower S.E."/>
            <person name="Chang C.H."/>
            <person name="Bessho-Uehara M."/>
            <person name="Martin G.J."/>
            <person name="Bewick A.J."/>
            <person name="Behringer M."/>
            <person name="Debat H.J."/>
            <person name="Wong I."/>
            <person name="Day J.C."/>
            <person name="Suvorov A."/>
            <person name="Silva C.J."/>
            <person name="Stanger-Hall K.F."/>
            <person name="Hall D.W."/>
            <person name="Schmitz R.J."/>
            <person name="Nelson D.R."/>
            <person name="Lewis S.M."/>
            <person name="Shigenobu S."/>
            <person name="Bybee S.M."/>
            <person name="Larracuente A.M."/>
            <person name="Oba Y."/>
            <person name="Weng J.K."/>
        </authorList>
    </citation>
    <scope>NUCLEOTIDE SEQUENCE [LARGE SCALE GENOMIC DNA]</scope>
    <source>
        <strain evidence="8">1611_PpyrPB1</strain>
        <tissue evidence="8">Whole body</tissue>
    </source>
</reference>
<feature type="transmembrane region" description="Helical" evidence="6">
    <location>
        <begin position="194"/>
        <end position="213"/>
    </location>
</feature>
<sequence>MSAAPESPFKTESISLIQHLYATASVTKVTVRWRDSLRQIMASCIAHCIVIAAGANMAFSAILIPQLRASKDIPITDSEASWIASLVTIALPFGSLLTGVLMDRFGRKATCMISTVPFAIAWMVMAVASNLTVIYVARTIAGMSSGLTSVSLVYISEITHPDYRPMLLGLNSVYVSLGILLTCLLGYWLQWRMICYVFFSIEVVVFLCLFAVPESPHWLISFRRNREGAARSLRWLYRDAKIFDDEHRRLSSTLLKSESEDHFKLFHINTYKSPIVYKPLIILSVLFVIQQLTGAYVIIFYAIDIFRKVYRNIEGDHEEYLALVLLGVVRFVTAIVASIVAKRVGRRSLLFVSGAGMCVTMFVAGIYMHANTGQDDYNGNIGLVCILGYVFFGTVGFLVIPWTLISELLPVKVRGKLGSLLIGLAYVYMFGVVKLFPGLLGVVDLKWVFCGFSAVNLIGVGFTYWCLPETLGKRLSEIESYFL</sequence>
<dbReference type="Gene3D" id="1.20.1250.20">
    <property type="entry name" value="MFS general substrate transporter like domains"/>
    <property type="match status" value="1"/>
</dbReference>
<keyword evidence="9" id="KW-1185">Reference proteome</keyword>
<keyword evidence="2 6" id="KW-0812">Transmembrane</keyword>
<protein>
    <recommendedName>
        <fullName evidence="7">Major facilitator superfamily (MFS) profile domain-containing protein</fullName>
    </recommendedName>
</protein>
<comment type="subcellular location">
    <subcellularLocation>
        <location evidence="1">Membrane</location>
        <topology evidence="1">Multi-pass membrane protein</topology>
    </subcellularLocation>
</comment>
<evidence type="ECO:0000313" key="9">
    <source>
        <dbReference type="Proteomes" id="UP000327044"/>
    </source>
</evidence>
<dbReference type="InterPro" id="IPR036259">
    <property type="entry name" value="MFS_trans_sf"/>
</dbReference>
<feature type="transmembrane region" description="Helical" evidence="6">
    <location>
        <begin position="417"/>
        <end position="439"/>
    </location>
</feature>
<feature type="transmembrane region" description="Helical" evidence="6">
    <location>
        <begin position="323"/>
        <end position="341"/>
    </location>
</feature>
<dbReference type="PROSITE" id="PS50850">
    <property type="entry name" value="MFS"/>
    <property type="match status" value="1"/>
</dbReference>
<evidence type="ECO:0000256" key="4">
    <source>
        <dbReference type="ARBA" id="ARBA00023136"/>
    </source>
</evidence>
<evidence type="ECO:0000259" key="7">
    <source>
        <dbReference type="PROSITE" id="PS50850"/>
    </source>
</evidence>
<dbReference type="InterPro" id="IPR020846">
    <property type="entry name" value="MFS_dom"/>
</dbReference>
<feature type="transmembrane region" description="Helical" evidence="6">
    <location>
        <begin position="381"/>
        <end position="405"/>
    </location>
</feature>
<name>A0A5N4AQT3_PHOPY</name>
<proteinExistence type="predicted"/>
<feature type="transmembrane region" description="Helical" evidence="6">
    <location>
        <begin position="167"/>
        <end position="188"/>
    </location>
</feature>
<dbReference type="InParanoid" id="A0A5N4AQT3"/>
<feature type="transmembrane region" description="Helical" evidence="6">
    <location>
        <begin position="82"/>
        <end position="102"/>
    </location>
</feature>
<comment type="caution">
    <text evidence="8">The sequence shown here is derived from an EMBL/GenBank/DDBJ whole genome shotgun (WGS) entry which is preliminary data.</text>
</comment>
<feature type="domain" description="Major facilitator superfamily (MFS) profile" evidence="7">
    <location>
        <begin position="42"/>
        <end position="471"/>
    </location>
</feature>
<feature type="transmembrane region" description="Helical" evidence="6">
    <location>
        <begin position="348"/>
        <end position="369"/>
    </location>
</feature>
<dbReference type="InterPro" id="IPR050549">
    <property type="entry name" value="MFS_Trehalose_Transporter"/>
</dbReference>
<dbReference type="Proteomes" id="UP000327044">
    <property type="component" value="Unassembled WGS sequence"/>
</dbReference>
<feature type="transmembrane region" description="Helical" evidence="6">
    <location>
        <begin position="40"/>
        <end position="62"/>
    </location>
</feature>
<feature type="transmembrane region" description="Helical" evidence="6">
    <location>
        <begin position="445"/>
        <end position="467"/>
    </location>
</feature>
<evidence type="ECO:0000256" key="6">
    <source>
        <dbReference type="SAM" id="Phobius"/>
    </source>
</evidence>
<evidence type="ECO:0000313" key="8">
    <source>
        <dbReference type="EMBL" id="KAB0799656.1"/>
    </source>
</evidence>
<dbReference type="PANTHER" id="PTHR48021:SF32">
    <property type="entry name" value="FACILITATED TREHALOSE TRANSPORTER TRET1-2 HOMOLOG-LIKE PROTEIN"/>
    <property type="match status" value="1"/>
</dbReference>
<organism evidence="8 9">
    <name type="scientific">Photinus pyralis</name>
    <name type="common">Common eastern firefly</name>
    <name type="synonym">Lampyris pyralis</name>
    <dbReference type="NCBI Taxonomy" id="7054"/>
    <lineage>
        <taxon>Eukaryota</taxon>
        <taxon>Metazoa</taxon>
        <taxon>Ecdysozoa</taxon>
        <taxon>Arthropoda</taxon>
        <taxon>Hexapoda</taxon>
        <taxon>Insecta</taxon>
        <taxon>Pterygota</taxon>
        <taxon>Neoptera</taxon>
        <taxon>Endopterygota</taxon>
        <taxon>Coleoptera</taxon>
        <taxon>Polyphaga</taxon>
        <taxon>Elateriformia</taxon>
        <taxon>Elateroidea</taxon>
        <taxon>Lampyridae</taxon>
        <taxon>Lampyrinae</taxon>
        <taxon>Photinus</taxon>
    </lineage>
</organism>
<evidence type="ECO:0000256" key="5">
    <source>
        <dbReference type="ARBA" id="ARBA00023180"/>
    </source>
</evidence>
<evidence type="ECO:0000256" key="1">
    <source>
        <dbReference type="ARBA" id="ARBA00004141"/>
    </source>
</evidence>
<dbReference type="GO" id="GO:0022857">
    <property type="term" value="F:transmembrane transporter activity"/>
    <property type="evidence" value="ECO:0007669"/>
    <property type="project" value="InterPro"/>
</dbReference>
<evidence type="ECO:0000256" key="3">
    <source>
        <dbReference type="ARBA" id="ARBA00022989"/>
    </source>
</evidence>
<dbReference type="PRINTS" id="PR00171">
    <property type="entry name" value="SUGRTRNSPORT"/>
</dbReference>
<keyword evidence="5" id="KW-0325">Glycoprotein</keyword>
<dbReference type="OrthoDB" id="6612291at2759"/>